<gene>
    <name evidence="1" type="ORF">CUN85_12320</name>
</gene>
<proteinExistence type="predicted"/>
<accession>A0A4E0PUL0</accession>
<comment type="caution">
    <text evidence="1">The sequence shown here is derived from an EMBL/GenBank/DDBJ whole genome shotgun (WGS) entry which is preliminary data.</text>
</comment>
<dbReference type="AlphaFoldDB" id="A0A4E0PUL0"/>
<keyword evidence="2" id="KW-1185">Reference proteome</keyword>
<dbReference type="OrthoDB" id="383426at2157"/>
<organism evidence="1 2">
    <name type="scientific">Methanolobus halotolerans</name>
    <dbReference type="NCBI Taxonomy" id="2052935"/>
    <lineage>
        <taxon>Archaea</taxon>
        <taxon>Methanobacteriati</taxon>
        <taxon>Methanobacteriota</taxon>
        <taxon>Stenosarchaea group</taxon>
        <taxon>Methanomicrobia</taxon>
        <taxon>Methanosarcinales</taxon>
        <taxon>Methanosarcinaceae</taxon>
        <taxon>Methanolobus</taxon>
    </lineage>
</organism>
<evidence type="ECO:0000313" key="2">
    <source>
        <dbReference type="Proteomes" id="UP000297295"/>
    </source>
</evidence>
<dbReference type="EMBL" id="PGGK01000020">
    <property type="protein sequence ID" value="TGC06984.1"/>
    <property type="molecule type" value="Genomic_DNA"/>
</dbReference>
<dbReference type="Proteomes" id="UP000297295">
    <property type="component" value="Unassembled WGS sequence"/>
</dbReference>
<protein>
    <submittedName>
        <fullName evidence="1">Uncharacterized protein</fullName>
    </submittedName>
</protein>
<sequence length="99" mass="10931">MFVNFHCMNPGCQRSISKDIRRDRVPFKENIEDGESFSILSPCPECGYPNVLTIGSVGQVTGTGNQQVGAGDQLVGLENRLARSKNQLVEVEHKLISIR</sequence>
<reference evidence="1 2" key="1">
    <citation type="submission" date="2017-11" db="EMBL/GenBank/DDBJ databases">
        <title>Isolation and Characterization of Methanogenic Archaea from Saline Meromictic Lake at Siberia.</title>
        <authorList>
            <person name="Shen Y."/>
            <person name="Huang H.-H."/>
            <person name="Lai M.-C."/>
            <person name="Chen S.-C."/>
        </authorList>
    </citation>
    <scope>NUCLEOTIDE SEQUENCE [LARGE SCALE GENOMIC DNA]</scope>
    <source>
        <strain evidence="1 2">SY-01</strain>
    </source>
</reference>
<name>A0A4E0PUL0_9EURY</name>
<dbReference type="RefSeq" id="WP_135390594.1">
    <property type="nucleotide sequence ID" value="NZ_PGGK01000020.1"/>
</dbReference>
<evidence type="ECO:0000313" key="1">
    <source>
        <dbReference type="EMBL" id="TGC06984.1"/>
    </source>
</evidence>